<dbReference type="InterPro" id="IPR008721">
    <property type="entry name" value="ORC6_cyclin_first"/>
</dbReference>
<dbReference type="AlphaFoldDB" id="A0A024SD31"/>
<feature type="region of interest" description="Disordered" evidence="6">
    <location>
        <begin position="94"/>
        <end position="155"/>
    </location>
</feature>
<reference evidence="9" key="1">
    <citation type="journal article" date="2013" name="Ind. Biotechnol.">
        <title>Comparative genomics analysis of Trichoderma reesei strains.</title>
        <authorList>
            <person name="Koike H."/>
            <person name="Aerts A."/>
            <person name="LaButti K."/>
            <person name="Grigoriev I.V."/>
            <person name="Baker S.E."/>
        </authorList>
    </citation>
    <scope>NUCLEOTIDE SEQUENCE [LARGE SCALE GENOMIC DNA]</scope>
    <source>
        <strain evidence="9">ATCC 56765 / BCRC 32924 / NRRL 11460 / Rut C-30</strain>
    </source>
</reference>
<name>A0A024SD31_HYPJR</name>
<keyword evidence="4" id="KW-0238">DNA-binding</keyword>
<keyword evidence="3" id="KW-0235">DNA replication</keyword>
<organism evidence="8 9">
    <name type="scientific">Hypocrea jecorina (strain ATCC 56765 / BCRC 32924 / NRRL 11460 / Rut C-30)</name>
    <name type="common">Trichoderma reesei</name>
    <dbReference type="NCBI Taxonomy" id="1344414"/>
    <lineage>
        <taxon>Eukaryota</taxon>
        <taxon>Fungi</taxon>
        <taxon>Dikarya</taxon>
        <taxon>Ascomycota</taxon>
        <taxon>Pezizomycotina</taxon>
        <taxon>Sordariomycetes</taxon>
        <taxon>Hypocreomycetidae</taxon>
        <taxon>Hypocreales</taxon>
        <taxon>Hypocreaceae</taxon>
        <taxon>Trichoderma</taxon>
    </lineage>
</organism>
<dbReference type="HOGENOM" id="CLU_045412_0_0_1"/>
<evidence type="ECO:0000256" key="3">
    <source>
        <dbReference type="ARBA" id="ARBA00022705"/>
    </source>
</evidence>
<dbReference type="Pfam" id="PF05460">
    <property type="entry name" value="ORC6"/>
    <property type="match status" value="1"/>
</dbReference>
<keyword evidence="5" id="KW-0539">Nucleus</keyword>
<evidence type="ECO:0000313" key="9">
    <source>
        <dbReference type="Proteomes" id="UP000024376"/>
    </source>
</evidence>
<dbReference type="KEGG" id="trr:M419DRAFT_98923"/>
<sequence>MSKSAVELALVSLMPTYGSDLPPSLVESASSLLAQSRHLASTLKAEEEIARLYACAHIACNRLKIPLDLPTIEPRPPIPPKVYKRLYTHLDNILPNTSASGRRTRRQRDVGDSPASQTRPVPSRPQPTKEASLAQFRKQAGSNPSTPTKSRRHSHISIPESAIYPWVQPVIRHLCAGSGHKKLAPSMLAGMESILLSGGRKTKDVWAWENTTALCAAIIFFVAMRVSDADVEQAMQPQVYEPARAEVLGQLGRARQEVQVKGVEPDVLWEGWTDLNDESFDAAVVKVRESGWLEADWYHGIADVIDRDLPQDGDIEYGYDEEDAAHGQQQRADTMFQDKYDYLSERRRTEYRAWKEATLARIAVLSASLESSTGNDTQ</sequence>
<feature type="domain" description="ORC6 first cyclin-like" evidence="7">
    <location>
        <begin position="10"/>
        <end position="97"/>
    </location>
</feature>
<evidence type="ECO:0000256" key="1">
    <source>
        <dbReference type="ARBA" id="ARBA00004123"/>
    </source>
</evidence>
<dbReference type="GO" id="GO:0003677">
    <property type="term" value="F:DNA binding"/>
    <property type="evidence" value="ECO:0007669"/>
    <property type="project" value="UniProtKB-KW"/>
</dbReference>
<dbReference type="GO" id="GO:0005664">
    <property type="term" value="C:nuclear origin of replication recognition complex"/>
    <property type="evidence" value="ECO:0007669"/>
    <property type="project" value="InterPro"/>
</dbReference>
<evidence type="ECO:0000256" key="5">
    <source>
        <dbReference type="ARBA" id="ARBA00023242"/>
    </source>
</evidence>
<accession>A0A024SD31</accession>
<protein>
    <submittedName>
        <fullName evidence="8">Origin recognition complex subunit 6</fullName>
    </submittedName>
</protein>
<evidence type="ECO:0000259" key="7">
    <source>
        <dbReference type="Pfam" id="PF05460"/>
    </source>
</evidence>
<evidence type="ECO:0000256" key="6">
    <source>
        <dbReference type="SAM" id="MobiDB-lite"/>
    </source>
</evidence>
<proteinExistence type="inferred from homology"/>
<gene>
    <name evidence="8" type="ORF">M419DRAFT_98923</name>
</gene>
<dbReference type="GO" id="GO:0006260">
    <property type="term" value="P:DNA replication"/>
    <property type="evidence" value="ECO:0007669"/>
    <property type="project" value="UniProtKB-KW"/>
</dbReference>
<evidence type="ECO:0000313" key="8">
    <source>
        <dbReference type="EMBL" id="ETS02112.1"/>
    </source>
</evidence>
<comment type="subcellular location">
    <subcellularLocation>
        <location evidence="1">Nucleus</location>
    </subcellularLocation>
</comment>
<evidence type="ECO:0000256" key="2">
    <source>
        <dbReference type="ARBA" id="ARBA00010840"/>
    </source>
</evidence>
<comment type="similarity">
    <text evidence="2">Belongs to the ORC6 family.</text>
</comment>
<dbReference type="Proteomes" id="UP000024376">
    <property type="component" value="Unassembled WGS sequence"/>
</dbReference>
<dbReference type="EMBL" id="KI911146">
    <property type="protein sequence ID" value="ETS02112.1"/>
    <property type="molecule type" value="Genomic_DNA"/>
</dbReference>
<evidence type="ECO:0000256" key="4">
    <source>
        <dbReference type="ARBA" id="ARBA00023125"/>
    </source>
</evidence>
<dbReference type="OrthoDB" id="5367324at2759"/>